<evidence type="ECO:0000256" key="6">
    <source>
        <dbReference type="ARBA" id="ARBA00023136"/>
    </source>
</evidence>
<accession>A0A514LL95</accession>
<evidence type="ECO:0000313" key="9">
    <source>
        <dbReference type="EMBL" id="QDI92305.1"/>
    </source>
</evidence>
<feature type="transmembrane region" description="Helical" evidence="7">
    <location>
        <begin position="135"/>
        <end position="161"/>
    </location>
</feature>
<dbReference type="InterPro" id="IPR004681">
    <property type="entry name" value="TRAP_DctM"/>
</dbReference>
<proteinExistence type="predicted"/>
<feature type="transmembrane region" description="Helical" evidence="7">
    <location>
        <begin position="167"/>
        <end position="192"/>
    </location>
</feature>
<evidence type="ECO:0000313" key="10">
    <source>
        <dbReference type="Proteomes" id="UP000319756"/>
    </source>
</evidence>
<dbReference type="EMBL" id="CP035485">
    <property type="protein sequence ID" value="QDI92305.1"/>
    <property type="molecule type" value="Genomic_DNA"/>
</dbReference>
<keyword evidence="5 7" id="KW-1133">Transmembrane helix</keyword>
<dbReference type="PANTHER" id="PTHR33362">
    <property type="entry name" value="SIALIC ACID TRAP TRANSPORTER PERMEASE PROTEIN SIAT-RELATED"/>
    <property type="match status" value="1"/>
</dbReference>
<dbReference type="Pfam" id="PF06808">
    <property type="entry name" value="DctM"/>
    <property type="match status" value="1"/>
</dbReference>
<dbReference type="PANTHER" id="PTHR33362:SF2">
    <property type="entry name" value="TRAP TRANSPORTER LARGE PERMEASE PROTEIN"/>
    <property type="match status" value="1"/>
</dbReference>
<feature type="transmembrane region" description="Helical" evidence="7">
    <location>
        <begin position="356"/>
        <end position="376"/>
    </location>
</feature>
<gene>
    <name evidence="9" type="ORF">EPH95_14825</name>
</gene>
<evidence type="ECO:0000256" key="3">
    <source>
        <dbReference type="ARBA" id="ARBA00022519"/>
    </source>
</evidence>
<dbReference type="KEGG" id="sale:EPH95_14825"/>
<feature type="domain" description="TRAP C4-dicarboxylate transport system permease DctM subunit" evidence="8">
    <location>
        <begin position="7"/>
        <end position="416"/>
    </location>
</feature>
<keyword evidence="3" id="KW-0997">Cell inner membrane</keyword>
<reference evidence="10" key="1">
    <citation type="submission" date="2019-01" db="EMBL/GenBank/DDBJ databases">
        <title>Genomic analysis of Salicibibacter sp. NKC3-5.</title>
        <authorList>
            <person name="Oh Y.J."/>
        </authorList>
    </citation>
    <scope>NUCLEOTIDE SEQUENCE [LARGE SCALE GENOMIC DNA]</scope>
    <source>
        <strain evidence="10">NKC3-5</strain>
    </source>
</reference>
<sequence length="426" mass="44540">MTIAMLVISFFVFLFIGVPIAVSLGLSALITIVFATDLNTSIIVQQGFNSLNSFPLMAIPFFILAGVLMGKGGVSSRLLDLARALVGFLAGGLAMVTVTASMFFSAISGSGPAAVAAIGSFMIPSMKKNNYGHGFAAAITASSGSMGVLIPPSIPFVMYGITGSVSIGALFLAGIIPGIMVGVSLMILAYVISKKENYAGTGEVPTLKDVSKAFWNAKWALLVPVIILGGIYGGFFSPTESAAVAAAYAFLIGAFVYRELKWKDIYDSFAEAALINATTVIIIGFSISFAYVLTIEQIPVTIADFITGISESPFVILLIMLVVLLIVGMFIDTISAIVVLTPILLPIATEVGVDPIHFGVVMVLSLAIGFVTPPLGVNLFVASGVGNVHFESIVRAAIPMIIVMILCLVLVAGIPALSMFLPEIFE</sequence>
<dbReference type="RefSeq" id="WP_142090814.1">
    <property type="nucleotide sequence ID" value="NZ_CP035485.1"/>
</dbReference>
<dbReference type="OrthoDB" id="9785600at2"/>
<keyword evidence="6 7" id="KW-0472">Membrane</keyword>
<dbReference type="NCBIfam" id="TIGR00786">
    <property type="entry name" value="dctM"/>
    <property type="match status" value="1"/>
</dbReference>
<feature type="transmembrane region" description="Helical" evidence="7">
    <location>
        <begin position="213"/>
        <end position="235"/>
    </location>
</feature>
<protein>
    <submittedName>
        <fullName evidence="9">TRAP transporter large permease</fullName>
    </submittedName>
</protein>
<keyword evidence="2" id="KW-1003">Cell membrane</keyword>
<dbReference type="GO" id="GO:0005886">
    <property type="term" value="C:plasma membrane"/>
    <property type="evidence" value="ECO:0007669"/>
    <property type="project" value="UniProtKB-SubCell"/>
</dbReference>
<dbReference type="Proteomes" id="UP000319756">
    <property type="component" value="Chromosome"/>
</dbReference>
<feature type="transmembrane region" description="Helical" evidence="7">
    <location>
        <begin position="81"/>
        <end position="98"/>
    </location>
</feature>
<dbReference type="GO" id="GO:0022857">
    <property type="term" value="F:transmembrane transporter activity"/>
    <property type="evidence" value="ECO:0007669"/>
    <property type="project" value="TreeGrafter"/>
</dbReference>
<evidence type="ECO:0000256" key="2">
    <source>
        <dbReference type="ARBA" id="ARBA00022475"/>
    </source>
</evidence>
<feature type="transmembrane region" description="Helical" evidence="7">
    <location>
        <begin position="241"/>
        <end position="260"/>
    </location>
</feature>
<evidence type="ECO:0000256" key="4">
    <source>
        <dbReference type="ARBA" id="ARBA00022692"/>
    </source>
</evidence>
<feature type="transmembrane region" description="Helical" evidence="7">
    <location>
        <begin position="314"/>
        <end position="344"/>
    </location>
</feature>
<dbReference type="InterPro" id="IPR010656">
    <property type="entry name" value="DctM"/>
</dbReference>
<feature type="transmembrane region" description="Helical" evidence="7">
    <location>
        <begin position="396"/>
        <end position="421"/>
    </location>
</feature>
<dbReference type="PIRSF" id="PIRSF006066">
    <property type="entry name" value="HI0050"/>
    <property type="match status" value="1"/>
</dbReference>
<feature type="transmembrane region" description="Helical" evidence="7">
    <location>
        <begin position="51"/>
        <end position="69"/>
    </location>
</feature>
<keyword evidence="10" id="KW-1185">Reference proteome</keyword>
<keyword evidence="4 7" id="KW-0812">Transmembrane</keyword>
<organism evidence="9 10">
    <name type="scientific">Salicibibacter halophilus</name>
    <dbReference type="NCBI Taxonomy" id="2502791"/>
    <lineage>
        <taxon>Bacteria</taxon>
        <taxon>Bacillati</taxon>
        <taxon>Bacillota</taxon>
        <taxon>Bacilli</taxon>
        <taxon>Bacillales</taxon>
        <taxon>Bacillaceae</taxon>
        <taxon>Salicibibacter</taxon>
    </lineage>
</organism>
<evidence type="ECO:0000256" key="1">
    <source>
        <dbReference type="ARBA" id="ARBA00004429"/>
    </source>
</evidence>
<evidence type="ECO:0000256" key="7">
    <source>
        <dbReference type="SAM" id="Phobius"/>
    </source>
</evidence>
<dbReference type="AlphaFoldDB" id="A0A514LL95"/>
<name>A0A514LL95_9BACI</name>
<evidence type="ECO:0000259" key="8">
    <source>
        <dbReference type="Pfam" id="PF06808"/>
    </source>
</evidence>
<feature type="transmembrane region" description="Helical" evidence="7">
    <location>
        <begin position="272"/>
        <end position="294"/>
    </location>
</feature>
<evidence type="ECO:0000256" key="5">
    <source>
        <dbReference type="ARBA" id="ARBA00022989"/>
    </source>
</evidence>
<comment type="subcellular location">
    <subcellularLocation>
        <location evidence="1">Cell inner membrane</location>
        <topology evidence="1">Multi-pass membrane protein</topology>
    </subcellularLocation>
</comment>